<comment type="cofactor">
    <cofactor evidence="1 8">
        <name>FAD</name>
        <dbReference type="ChEBI" id="CHEBI:57692"/>
    </cofactor>
</comment>
<dbReference type="GO" id="GO:0005739">
    <property type="term" value="C:mitochondrion"/>
    <property type="evidence" value="ECO:0007669"/>
    <property type="project" value="TreeGrafter"/>
</dbReference>
<feature type="binding site" evidence="8">
    <location>
        <position position="13"/>
    </location>
    <ligand>
        <name>FAD</name>
        <dbReference type="ChEBI" id="CHEBI:57692"/>
    </ligand>
</feature>
<dbReference type="GO" id="GO:0016491">
    <property type="term" value="F:oxidoreductase activity"/>
    <property type="evidence" value="ECO:0007669"/>
    <property type="project" value="UniProtKB-KW"/>
</dbReference>
<dbReference type="PANTHER" id="PTHR19370">
    <property type="entry name" value="NADH-CYTOCHROME B5 REDUCTASE"/>
    <property type="match status" value="1"/>
</dbReference>
<evidence type="ECO:0000313" key="11">
    <source>
        <dbReference type="EMBL" id="OJJ43735.1"/>
    </source>
</evidence>
<evidence type="ECO:0000256" key="5">
    <source>
        <dbReference type="ARBA" id="ARBA00022827"/>
    </source>
</evidence>
<proteinExistence type="inferred from homology"/>
<dbReference type="Gene3D" id="2.40.30.10">
    <property type="entry name" value="Translation factors"/>
    <property type="match status" value="1"/>
</dbReference>
<dbReference type="GO" id="GO:0016020">
    <property type="term" value="C:membrane"/>
    <property type="evidence" value="ECO:0007669"/>
    <property type="project" value="UniProtKB-SubCell"/>
</dbReference>
<dbReference type="OrthoDB" id="432685at2759"/>
<dbReference type="RefSeq" id="XP_022578245.1">
    <property type="nucleotide sequence ID" value="XM_022723888.1"/>
</dbReference>
<organism evidence="11 12">
    <name type="scientific">Penicilliopsis zonata CBS 506.65</name>
    <dbReference type="NCBI Taxonomy" id="1073090"/>
    <lineage>
        <taxon>Eukaryota</taxon>
        <taxon>Fungi</taxon>
        <taxon>Dikarya</taxon>
        <taxon>Ascomycota</taxon>
        <taxon>Pezizomycotina</taxon>
        <taxon>Eurotiomycetes</taxon>
        <taxon>Eurotiomycetidae</taxon>
        <taxon>Eurotiales</taxon>
        <taxon>Aspergillaceae</taxon>
        <taxon>Penicilliopsis</taxon>
    </lineage>
</organism>
<evidence type="ECO:0000256" key="2">
    <source>
        <dbReference type="ARBA" id="ARBA00004370"/>
    </source>
</evidence>
<evidence type="ECO:0000256" key="8">
    <source>
        <dbReference type="PIRSR" id="PIRSR601834-1"/>
    </source>
</evidence>
<evidence type="ECO:0000256" key="7">
    <source>
        <dbReference type="ARBA" id="ARBA00023136"/>
    </source>
</evidence>
<dbReference type="SUPFAM" id="SSF52343">
    <property type="entry name" value="Ferredoxin reductase-like, C-terminal NADP-linked domain"/>
    <property type="match status" value="1"/>
</dbReference>
<dbReference type="AlphaFoldDB" id="A0A1L9S9A5"/>
<evidence type="ECO:0000259" key="10">
    <source>
        <dbReference type="Pfam" id="PF00970"/>
    </source>
</evidence>
<dbReference type="SUPFAM" id="SSF63380">
    <property type="entry name" value="Riboflavin synthase domain-like"/>
    <property type="match status" value="1"/>
</dbReference>
<dbReference type="GeneID" id="34610353"/>
<accession>A0A1L9S9A5</accession>
<protein>
    <recommendedName>
        <fullName evidence="10">Flavoprotein pyridine nucleotide cytochrome reductase-like FAD-binding domain-containing protein</fullName>
    </recommendedName>
</protein>
<keyword evidence="12" id="KW-1185">Reference proteome</keyword>
<comment type="similarity">
    <text evidence="3">Belongs to the flavoprotein pyridine nucleotide cytochrome reductase family.</text>
</comment>
<dbReference type="Pfam" id="PF00970">
    <property type="entry name" value="FAD_binding_6"/>
    <property type="match status" value="1"/>
</dbReference>
<keyword evidence="7" id="KW-0472">Membrane</keyword>
<feature type="domain" description="Flavoprotein pyridine nucleotide cytochrome reductase-like FAD-binding" evidence="10">
    <location>
        <begin position="25"/>
        <end position="67"/>
    </location>
</feature>
<evidence type="ECO:0000256" key="9">
    <source>
        <dbReference type="SAM" id="MobiDB-lite"/>
    </source>
</evidence>
<dbReference type="EMBL" id="KV878350">
    <property type="protein sequence ID" value="OJJ43735.1"/>
    <property type="molecule type" value="Genomic_DNA"/>
</dbReference>
<feature type="region of interest" description="Disordered" evidence="9">
    <location>
        <begin position="1"/>
        <end position="30"/>
    </location>
</feature>
<gene>
    <name evidence="11" type="ORF">ASPZODRAFT_135755</name>
</gene>
<dbReference type="InterPro" id="IPR017938">
    <property type="entry name" value="Riboflavin_synthase-like_b-brl"/>
</dbReference>
<evidence type="ECO:0000256" key="6">
    <source>
        <dbReference type="ARBA" id="ARBA00023002"/>
    </source>
</evidence>
<sequence>MFKQPQLQIGRDYTPLPPTSSTSSPEEEDDGCLRFLIRRDPHGEVSRYLHALELGSTVEVRGPKVEFAIPSETQEILFIAGGTGIAPAVQAGHSLLTHASRTSTPRIHILWASRKREDCAGGVNDTQPTIPKKGSWLGGWFGRAPETSSPPTTRSQREENACPMVRDLEDLKAQFPNQVKVDYFVDEENSLISKQTILDSVKSSPSPSGNSPGSKFIIVSGPDGFIRYMAGEKIWAQGSELQGPLQGILKELDLKDWAVWKL</sequence>
<evidence type="ECO:0000313" key="12">
    <source>
        <dbReference type="Proteomes" id="UP000184188"/>
    </source>
</evidence>
<comment type="subcellular location">
    <subcellularLocation>
        <location evidence="2">Membrane</location>
    </subcellularLocation>
</comment>
<reference evidence="12" key="1">
    <citation type="journal article" date="2017" name="Genome Biol.">
        <title>Comparative genomics reveals high biological diversity and specific adaptations in the industrially and medically important fungal genus Aspergillus.</title>
        <authorList>
            <person name="de Vries R.P."/>
            <person name="Riley R."/>
            <person name="Wiebenga A."/>
            <person name="Aguilar-Osorio G."/>
            <person name="Amillis S."/>
            <person name="Uchima C.A."/>
            <person name="Anderluh G."/>
            <person name="Asadollahi M."/>
            <person name="Askin M."/>
            <person name="Barry K."/>
            <person name="Battaglia E."/>
            <person name="Bayram O."/>
            <person name="Benocci T."/>
            <person name="Braus-Stromeyer S.A."/>
            <person name="Caldana C."/>
            <person name="Canovas D."/>
            <person name="Cerqueira G.C."/>
            <person name="Chen F."/>
            <person name="Chen W."/>
            <person name="Choi C."/>
            <person name="Clum A."/>
            <person name="Dos Santos R.A."/>
            <person name="Damasio A.R."/>
            <person name="Diallinas G."/>
            <person name="Emri T."/>
            <person name="Fekete E."/>
            <person name="Flipphi M."/>
            <person name="Freyberg S."/>
            <person name="Gallo A."/>
            <person name="Gournas C."/>
            <person name="Habgood R."/>
            <person name="Hainaut M."/>
            <person name="Harispe M.L."/>
            <person name="Henrissat B."/>
            <person name="Hilden K.S."/>
            <person name="Hope R."/>
            <person name="Hossain A."/>
            <person name="Karabika E."/>
            <person name="Karaffa L."/>
            <person name="Karanyi Z."/>
            <person name="Krasevec N."/>
            <person name="Kuo A."/>
            <person name="Kusch H."/>
            <person name="LaButti K."/>
            <person name="Lagendijk E.L."/>
            <person name="Lapidus A."/>
            <person name="Levasseur A."/>
            <person name="Lindquist E."/>
            <person name="Lipzen A."/>
            <person name="Logrieco A.F."/>
            <person name="MacCabe A."/>
            <person name="Maekelae M.R."/>
            <person name="Malavazi I."/>
            <person name="Melin P."/>
            <person name="Meyer V."/>
            <person name="Mielnichuk N."/>
            <person name="Miskei M."/>
            <person name="Molnar A.P."/>
            <person name="Mule G."/>
            <person name="Ngan C.Y."/>
            <person name="Orejas M."/>
            <person name="Orosz E."/>
            <person name="Ouedraogo J.P."/>
            <person name="Overkamp K.M."/>
            <person name="Park H.-S."/>
            <person name="Perrone G."/>
            <person name="Piumi F."/>
            <person name="Punt P.J."/>
            <person name="Ram A.F."/>
            <person name="Ramon A."/>
            <person name="Rauscher S."/>
            <person name="Record E."/>
            <person name="Riano-Pachon D.M."/>
            <person name="Robert V."/>
            <person name="Roehrig J."/>
            <person name="Ruller R."/>
            <person name="Salamov A."/>
            <person name="Salih N.S."/>
            <person name="Samson R.A."/>
            <person name="Sandor E."/>
            <person name="Sanguinetti M."/>
            <person name="Schuetze T."/>
            <person name="Sepcic K."/>
            <person name="Shelest E."/>
            <person name="Sherlock G."/>
            <person name="Sophianopoulou V."/>
            <person name="Squina F.M."/>
            <person name="Sun H."/>
            <person name="Susca A."/>
            <person name="Todd R.B."/>
            <person name="Tsang A."/>
            <person name="Unkles S.E."/>
            <person name="van de Wiele N."/>
            <person name="van Rossen-Uffink D."/>
            <person name="Oliveira J.V."/>
            <person name="Vesth T.C."/>
            <person name="Visser J."/>
            <person name="Yu J.-H."/>
            <person name="Zhou M."/>
            <person name="Andersen M.R."/>
            <person name="Archer D.B."/>
            <person name="Baker S.E."/>
            <person name="Benoit I."/>
            <person name="Brakhage A.A."/>
            <person name="Braus G.H."/>
            <person name="Fischer R."/>
            <person name="Frisvad J.C."/>
            <person name="Goldman G.H."/>
            <person name="Houbraken J."/>
            <person name="Oakley B."/>
            <person name="Pocsi I."/>
            <person name="Scazzocchio C."/>
            <person name="Seiboth B."/>
            <person name="vanKuyk P.A."/>
            <person name="Wortman J."/>
            <person name="Dyer P.S."/>
            <person name="Grigoriev I.V."/>
        </authorList>
    </citation>
    <scope>NUCLEOTIDE SEQUENCE [LARGE SCALE GENOMIC DNA]</scope>
    <source>
        <strain evidence="12">CBS 506.65</strain>
    </source>
</reference>
<feature type="binding site" evidence="8">
    <location>
        <position position="45"/>
    </location>
    <ligand>
        <name>FAD</name>
        <dbReference type="ChEBI" id="CHEBI:57692"/>
    </ligand>
</feature>
<dbReference type="PANTHER" id="PTHR19370:SF189">
    <property type="entry name" value="CYTOCHROME C MITOCHONDRIAL IMPORT FACTOR CYC2"/>
    <property type="match status" value="1"/>
</dbReference>
<dbReference type="Gene3D" id="3.40.50.80">
    <property type="entry name" value="Nucleotide-binding domain of ferredoxin-NADP reductase (FNR) module"/>
    <property type="match status" value="1"/>
</dbReference>
<dbReference type="STRING" id="1073090.A0A1L9S9A5"/>
<evidence type="ECO:0000256" key="3">
    <source>
        <dbReference type="ARBA" id="ARBA00006105"/>
    </source>
</evidence>
<dbReference type="PRINTS" id="PR00406">
    <property type="entry name" value="CYTB5RDTASE"/>
</dbReference>
<dbReference type="InterPro" id="IPR039261">
    <property type="entry name" value="FNR_nucleotide-bd"/>
</dbReference>
<feature type="binding site" evidence="8">
    <location>
        <position position="11"/>
    </location>
    <ligand>
        <name>FAD</name>
        <dbReference type="ChEBI" id="CHEBI:57692"/>
    </ligand>
</feature>
<keyword evidence="4 8" id="KW-0285">Flavoprotein</keyword>
<dbReference type="InterPro" id="IPR008333">
    <property type="entry name" value="Cbr1-like_FAD-bd_dom"/>
</dbReference>
<name>A0A1L9S9A5_9EURO</name>
<evidence type="ECO:0000256" key="4">
    <source>
        <dbReference type="ARBA" id="ARBA00022630"/>
    </source>
</evidence>
<dbReference type="InterPro" id="IPR001834">
    <property type="entry name" value="CBR-like"/>
</dbReference>
<dbReference type="VEuPathDB" id="FungiDB:ASPZODRAFT_135755"/>
<dbReference type="CDD" id="cd06183">
    <property type="entry name" value="cyt_b5_reduct_like"/>
    <property type="match status" value="1"/>
</dbReference>
<feature type="binding site" evidence="8">
    <location>
        <position position="46"/>
    </location>
    <ligand>
        <name>FAD</name>
        <dbReference type="ChEBI" id="CHEBI:57692"/>
    </ligand>
</feature>
<keyword evidence="5 8" id="KW-0274">FAD</keyword>
<keyword evidence="6" id="KW-0560">Oxidoreductase</keyword>
<dbReference type="Proteomes" id="UP000184188">
    <property type="component" value="Unassembled WGS sequence"/>
</dbReference>
<feature type="binding site" evidence="8">
    <location>
        <position position="36"/>
    </location>
    <ligand>
        <name>FAD</name>
        <dbReference type="ChEBI" id="CHEBI:57692"/>
    </ligand>
</feature>
<evidence type="ECO:0000256" key="1">
    <source>
        <dbReference type="ARBA" id="ARBA00001974"/>
    </source>
</evidence>